<keyword evidence="1" id="KW-0732">Signal</keyword>
<dbReference type="RefSeq" id="WP_184614671.1">
    <property type="nucleotide sequence ID" value="NZ_BOOS01000055.1"/>
</dbReference>
<name>A0A7W9DSH6_9ACTN</name>
<dbReference type="Proteomes" id="UP000588112">
    <property type="component" value="Unassembled WGS sequence"/>
</dbReference>
<gene>
    <name evidence="2" type="ORF">BJ981_005227</name>
</gene>
<comment type="caution">
    <text evidence="2">The sequence shown here is derived from an EMBL/GenBank/DDBJ whole genome shotgun (WGS) entry which is preliminary data.</text>
</comment>
<sequence>MRRIGIALCAAALVTGVSTVQANASAEPGATSAAPECRNWRPMNTDDDTGTVTKAGYMKKDPYNDCARAGYVNVGTRLYYWCFTFNAYGHAWTYARVAGTGNEGWLPEGYLSDGGSTVNCGWLPAAPKLPASLMQQR</sequence>
<dbReference type="AlphaFoldDB" id="A0A7W9DSH6"/>
<feature type="chain" id="PRO_5039368227" description="SH3 domain-containing protein" evidence="1">
    <location>
        <begin position="23"/>
        <end position="137"/>
    </location>
</feature>
<feature type="signal peptide" evidence="1">
    <location>
        <begin position="1"/>
        <end position="22"/>
    </location>
</feature>
<protein>
    <recommendedName>
        <fullName evidence="4">SH3 domain-containing protein</fullName>
    </recommendedName>
</protein>
<evidence type="ECO:0008006" key="4">
    <source>
        <dbReference type="Google" id="ProtNLM"/>
    </source>
</evidence>
<keyword evidence="3" id="KW-1185">Reference proteome</keyword>
<proteinExistence type="predicted"/>
<dbReference type="EMBL" id="JACHBR010000001">
    <property type="protein sequence ID" value="MBB5629528.1"/>
    <property type="molecule type" value="Genomic_DNA"/>
</dbReference>
<organism evidence="2 3">
    <name type="scientific">Sphaerisporangium krabiense</name>
    <dbReference type="NCBI Taxonomy" id="763782"/>
    <lineage>
        <taxon>Bacteria</taxon>
        <taxon>Bacillati</taxon>
        <taxon>Actinomycetota</taxon>
        <taxon>Actinomycetes</taxon>
        <taxon>Streptosporangiales</taxon>
        <taxon>Streptosporangiaceae</taxon>
        <taxon>Sphaerisporangium</taxon>
    </lineage>
</organism>
<evidence type="ECO:0000313" key="2">
    <source>
        <dbReference type="EMBL" id="MBB5629528.1"/>
    </source>
</evidence>
<reference evidence="2 3" key="1">
    <citation type="submission" date="2020-08" db="EMBL/GenBank/DDBJ databases">
        <title>Sequencing the genomes of 1000 actinobacteria strains.</title>
        <authorList>
            <person name="Klenk H.-P."/>
        </authorList>
    </citation>
    <scope>NUCLEOTIDE SEQUENCE [LARGE SCALE GENOMIC DNA]</scope>
    <source>
        <strain evidence="2 3">DSM 45790</strain>
    </source>
</reference>
<evidence type="ECO:0000256" key="1">
    <source>
        <dbReference type="SAM" id="SignalP"/>
    </source>
</evidence>
<accession>A0A7W9DSH6</accession>
<evidence type="ECO:0000313" key="3">
    <source>
        <dbReference type="Proteomes" id="UP000588112"/>
    </source>
</evidence>